<protein>
    <submittedName>
        <fullName evidence="3">FAA hydrolase family protein</fullName>
    </submittedName>
</protein>
<name>A0A369UNQ5_9GAMM</name>
<dbReference type="OrthoDB" id="9805307at2"/>
<organism evidence="3 4">
    <name type="scientific">Dyella tabacisoli</name>
    <dbReference type="NCBI Taxonomy" id="2282381"/>
    <lineage>
        <taxon>Bacteria</taxon>
        <taxon>Pseudomonadati</taxon>
        <taxon>Pseudomonadota</taxon>
        <taxon>Gammaproteobacteria</taxon>
        <taxon>Lysobacterales</taxon>
        <taxon>Rhodanobacteraceae</taxon>
        <taxon>Dyella</taxon>
    </lineage>
</organism>
<evidence type="ECO:0000256" key="1">
    <source>
        <dbReference type="ARBA" id="ARBA00022723"/>
    </source>
</evidence>
<dbReference type="EMBL" id="QQAH01000008">
    <property type="protein sequence ID" value="RDD81953.1"/>
    <property type="molecule type" value="Genomic_DNA"/>
</dbReference>
<keyword evidence="3" id="KW-0378">Hydrolase</keyword>
<proteinExistence type="predicted"/>
<dbReference type="GO" id="GO:0046872">
    <property type="term" value="F:metal ion binding"/>
    <property type="evidence" value="ECO:0007669"/>
    <property type="project" value="UniProtKB-KW"/>
</dbReference>
<evidence type="ECO:0000259" key="2">
    <source>
        <dbReference type="Pfam" id="PF01557"/>
    </source>
</evidence>
<dbReference type="GO" id="GO:0018773">
    <property type="term" value="F:acetylpyruvate hydrolase activity"/>
    <property type="evidence" value="ECO:0007669"/>
    <property type="project" value="TreeGrafter"/>
</dbReference>
<keyword evidence="1" id="KW-0479">Metal-binding</keyword>
<dbReference type="Pfam" id="PF01557">
    <property type="entry name" value="FAA_hydrolase"/>
    <property type="match status" value="1"/>
</dbReference>
<dbReference type="PANTHER" id="PTHR11820:SF90">
    <property type="entry name" value="FLUTATHIONE S-TRANSFERASE"/>
    <property type="match status" value="1"/>
</dbReference>
<dbReference type="PANTHER" id="PTHR11820">
    <property type="entry name" value="ACYLPYRUVASE"/>
    <property type="match status" value="1"/>
</dbReference>
<comment type="caution">
    <text evidence="3">The sequence shown here is derived from an EMBL/GenBank/DDBJ whole genome shotgun (WGS) entry which is preliminary data.</text>
</comment>
<dbReference type="InterPro" id="IPR036663">
    <property type="entry name" value="Fumarylacetoacetase_C_sf"/>
</dbReference>
<dbReference type="InterPro" id="IPR011234">
    <property type="entry name" value="Fumarylacetoacetase-like_C"/>
</dbReference>
<accession>A0A369UNQ5</accession>
<dbReference type="Gene3D" id="3.90.850.10">
    <property type="entry name" value="Fumarylacetoacetase-like, C-terminal domain"/>
    <property type="match status" value="1"/>
</dbReference>
<dbReference type="RefSeq" id="WP_114845169.1">
    <property type="nucleotide sequence ID" value="NZ_JBHSPE010000008.1"/>
</dbReference>
<keyword evidence="4" id="KW-1185">Reference proteome</keyword>
<dbReference type="AlphaFoldDB" id="A0A369UNQ5"/>
<sequence>MSYAIAPQPIPSLPIIGSDQRFPIRRVFCVGRNYADHAKEMGAAVDKDRPMFFCKPADAVVADGADVPYPQATVDLHHEVELVIALGAGGRDIAVADAQALVWGCAVGLDLTRRDLQNAVKAKGHPWDIAKGFDHSAPVSALCRASDAMPHADTVLRLTVNGELRQQTSLGNMLHSVPEIIAALSTLFELKAGDLIFTGTPAGVAALQRGDRFHAELVGIASLDGKIADPIADPSA</sequence>
<dbReference type="Proteomes" id="UP000253782">
    <property type="component" value="Unassembled WGS sequence"/>
</dbReference>
<evidence type="ECO:0000313" key="4">
    <source>
        <dbReference type="Proteomes" id="UP000253782"/>
    </source>
</evidence>
<reference evidence="3 4" key="1">
    <citation type="submission" date="2018-07" db="EMBL/GenBank/DDBJ databases">
        <title>Dyella tabacisoli L4-6T, whole genome shotgun sequence.</title>
        <authorList>
            <person name="Zhou X.-K."/>
            <person name="Li W.-J."/>
            <person name="Duan Y.-Q."/>
        </authorList>
    </citation>
    <scope>NUCLEOTIDE SEQUENCE [LARGE SCALE GENOMIC DNA]</scope>
    <source>
        <strain evidence="3 4">L4-6</strain>
    </source>
</reference>
<gene>
    <name evidence="3" type="ORF">DVJ77_09175</name>
</gene>
<evidence type="ECO:0000313" key="3">
    <source>
        <dbReference type="EMBL" id="RDD81953.1"/>
    </source>
</evidence>
<dbReference type="SUPFAM" id="SSF56529">
    <property type="entry name" value="FAH"/>
    <property type="match status" value="1"/>
</dbReference>
<feature type="domain" description="Fumarylacetoacetase-like C-terminal" evidence="2">
    <location>
        <begin position="27"/>
        <end position="227"/>
    </location>
</feature>